<keyword evidence="4" id="KW-1185">Reference proteome</keyword>
<dbReference type="EMBL" id="JACIJB010000001">
    <property type="protein sequence ID" value="MBB5659890.1"/>
    <property type="molecule type" value="Genomic_DNA"/>
</dbReference>
<reference evidence="3 4" key="1">
    <citation type="submission" date="2020-08" db="EMBL/GenBank/DDBJ databases">
        <title>Genomic Encyclopedia of Type Strains, Phase IV (KMG-IV): sequencing the most valuable type-strain genomes for metagenomic binning, comparative biology and taxonomic classification.</title>
        <authorList>
            <person name="Goeker M."/>
        </authorList>
    </citation>
    <scope>NUCLEOTIDE SEQUENCE [LARGE SCALE GENOMIC DNA]</scope>
    <source>
        <strain evidence="3 4">DSM 24448</strain>
    </source>
</reference>
<accession>A0A7W9E7P4</accession>
<comment type="caution">
    <text evidence="3">The sequence shown here is derived from an EMBL/GenBank/DDBJ whole genome shotgun (WGS) entry which is preliminary data.</text>
</comment>
<dbReference type="Proteomes" id="UP000548978">
    <property type="component" value="Unassembled WGS sequence"/>
</dbReference>
<evidence type="ECO:0000313" key="3">
    <source>
        <dbReference type="EMBL" id="MBB5659890.1"/>
    </source>
</evidence>
<feature type="region of interest" description="Disordered" evidence="1">
    <location>
        <begin position="27"/>
        <end position="81"/>
    </location>
</feature>
<organism evidence="3 4">
    <name type="scientific">Brevundimonas halotolerans</name>
    <dbReference type="NCBI Taxonomy" id="69670"/>
    <lineage>
        <taxon>Bacteria</taxon>
        <taxon>Pseudomonadati</taxon>
        <taxon>Pseudomonadota</taxon>
        <taxon>Alphaproteobacteria</taxon>
        <taxon>Caulobacterales</taxon>
        <taxon>Caulobacteraceae</taxon>
        <taxon>Brevundimonas</taxon>
    </lineage>
</organism>
<name>A0A7W9E7P4_9CAUL</name>
<feature type="signal peptide" evidence="2">
    <location>
        <begin position="1"/>
        <end position="26"/>
    </location>
</feature>
<sequence>MSHAKIATLAGSALALAFLTATPALAQDNRGNDRSEESSEASGQVTGEVVLPGRIGGGRQDREQQRQRGRQPAPPSAEEVQAAASAVAAVAVPTCQVTESSLLGMREGGAKLYEVACATGPGYILEAVEGAPTAADCVLQSSLAWQLRRENPEAEVGLQCALPGNQNRVEVISGYAQQAGVSCNADEAIAWNTRVYELGCAGTDGYRLEKSEAGAWSATPCWRYALISTGTCQLTTAEETRTEWPKLVANTEIAACNVEDVSWMGDNPQRGAFYELKCSTGEGVIVRFHEGATQQVYSCVDAVQIFSKPCELTAAPASTEPEASPAE</sequence>
<evidence type="ECO:0000256" key="1">
    <source>
        <dbReference type="SAM" id="MobiDB-lite"/>
    </source>
</evidence>
<proteinExistence type="predicted"/>
<evidence type="ECO:0000313" key="4">
    <source>
        <dbReference type="Proteomes" id="UP000548978"/>
    </source>
</evidence>
<protein>
    <submittedName>
        <fullName evidence="3">Uncharacterized protein</fullName>
    </submittedName>
</protein>
<gene>
    <name evidence="3" type="ORF">FHS65_000608</name>
</gene>
<dbReference type="RefSeq" id="WP_123287282.1">
    <property type="nucleotide sequence ID" value="NZ_JACIJB010000001.1"/>
</dbReference>
<dbReference type="OrthoDB" id="7203732at2"/>
<feature type="chain" id="PRO_5030878702" evidence="2">
    <location>
        <begin position="27"/>
        <end position="327"/>
    </location>
</feature>
<dbReference type="AlphaFoldDB" id="A0A7W9E7P4"/>
<keyword evidence="2" id="KW-0732">Signal</keyword>
<evidence type="ECO:0000256" key="2">
    <source>
        <dbReference type="SAM" id="SignalP"/>
    </source>
</evidence>